<dbReference type="AlphaFoldDB" id="A0A556M9P8"/>
<keyword evidence="3" id="KW-1185">Reference proteome</keyword>
<protein>
    <submittedName>
        <fullName evidence="2">RES domain-containing protein</fullName>
    </submittedName>
</protein>
<gene>
    <name evidence="2" type="ORF">FO440_22450</name>
</gene>
<evidence type="ECO:0000313" key="2">
    <source>
        <dbReference type="EMBL" id="TSJ36591.1"/>
    </source>
</evidence>
<dbReference type="OrthoDB" id="9789501at2"/>
<comment type="caution">
    <text evidence="2">The sequence shown here is derived from an EMBL/GenBank/DDBJ whole genome shotgun (WGS) entry which is preliminary data.</text>
</comment>
<dbReference type="InterPro" id="IPR014914">
    <property type="entry name" value="RES_dom"/>
</dbReference>
<sequence length="157" mass="17929">MWFLRVKLYRIAREKYASDLSGQGGLFSAARWHDRLPVIYTSLNSSTCILEKLVHLRPEEIHHDLVLTILEAPDTVSQEALDATQLPADWATYPAPAFLQLIGNTWLRNRSALLLFVPSVIDPLAQNVLINPLHPEAGGVQVIHQQPFYYDERLFKR</sequence>
<evidence type="ECO:0000259" key="1">
    <source>
        <dbReference type="SMART" id="SM00953"/>
    </source>
</evidence>
<evidence type="ECO:0000313" key="3">
    <source>
        <dbReference type="Proteomes" id="UP000318733"/>
    </source>
</evidence>
<dbReference type="SMART" id="SM00953">
    <property type="entry name" value="RES"/>
    <property type="match status" value="1"/>
</dbReference>
<feature type="domain" description="RES" evidence="1">
    <location>
        <begin position="19"/>
        <end position="142"/>
    </location>
</feature>
<reference evidence="2 3" key="1">
    <citation type="submission" date="2019-07" db="EMBL/GenBank/DDBJ databases">
        <authorList>
            <person name="Huq M.A."/>
        </authorList>
    </citation>
    <scope>NUCLEOTIDE SEQUENCE [LARGE SCALE GENOMIC DNA]</scope>
    <source>
        <strain evidence="2 3">MAH-19</strain>
    </source>
</reference>
<proteinExistence type="predicted"/>
<dbReference type="Proteomes" id="UP000318733">
    <property type="component" value="Unassembled WGS sequence"/>
</dbReference>
<dbReference type="Pfam" id="PF08808">
    <property type="entry name" value="RES"/>
    <property type="match status" value="1"/>
</dbReference>
<dbReference type="EMBL" id="VLPK01000006">
    <property type="protein sequence ID" value="TSJ36591.1"/>
    <property type="molecule type" value="Genomic_DNA"/>
</dbReference>
<name>A0A556M9P8_9SPHI</name>
<accession>A0A556M9P8</accession>
<organism evidence="2 3">
    <name type="scientific">Mucilaginibacter corticis</name>
    <dbReference type="NCBI Taxonomy" id="2597670"/>
    <lineage>
        <taxon>Bacteria</taxon>
        <taxon>Pseudomonadati</taxon>
        <taxon>Bacteroidota</taxon>
        <taxon>Sphingobacteriia</taxon>
        <taxon>Sphingobacteriales</taxon>
        <taxon>Sphingobacteriaceae</taxon>
        <taxon>Mucilaginibacter</taxon>
    </lineage>
</organism>